<keyword evidence="3" id="KW-0378">Hydrolase</keyword>
<evidence type="ECO:0000256" key="3">
    <source>
        <dbReference type="ARBA" id="ARBA00022801"/>
    </source>
</evidence>
<organism evidence="6 7">
    <name type="scientific">Mycolicibacterium goodii</name>
    <name type="common">Mycobacterium goodii</name>
    <dbReference type="NCBI Taxonomy" id="134601"/>
    <lineage>
        <taxon>Bacteria</taxon>
        <taxon>Bacillati</taxon>
        <taxon>Actinomycetota</taxon>
        <taxon>Actinomycetes</taxon>
        <taxon>Mycobacteriales</taxon>
        <taxon>Mycobacteriaceae</taxon>
        <taxon>Mycolicibacterium</taxon>
    </lineage>
</organism>
<dbReference type="AlphaFoldDB" id="A0A0K0X3C9"/>
<evidence type="ECO:0000313" key="6">
    <source>
        <dbReference type="EMBL" id="AKS31935.1"/>
    </source>
</evidence>
<keyword evidence="4" id="KW-0862">Zinc</keyword>
<dbReference type="GO" id="GO:0046872">
    <property type="term" value="F:metal ion binding"/>
    <property type="evidence" value="ECO:0007669"/>
    <property type="project" value="UniProtKB-KW"/>
</dbReference>
<evidence type="ECO:0000313" key="7">
    <source>
        <dbReference type="Proteomes" id="UP000062255"/>
    </source>
</evidence>
<proteinExistence type="inferred from homology"/>
<dbReference type="OrthoDB" id="5177904at2"/>
<dbReference type="InterPro" id="IPR001279">
    <property type="entry name" value="Metallo-B-lactamas"/>
</dbReference>
<dbReference type="InterPro" id="IPR051013">
    <property type="entry name" value="MBL_superfamily_lactonases"/>
</dbReference>
<dbReference type="KEGG" id="mgo:AFA91_08665"/>
<dbReference type="GO" id="GO:0016787">
    <property type="term" value="F:hydrolase activity"/>
    <property type="evidence" value="ECO:0007669"/>
    <property type="project" value="UniProtKB-KW"/>
</dbReference>
<gene>
    <name evidence="6" type="ORF">AFA91_08665</name>
</gene>
<dbReference type="Pfam" id="PF00753">
    <property type="entry name" value="Lactamase_B"/>
    <property type="match status" value="1"/>
</dbReference>
<evidence type="ECO:0000256" key="2">
    <source>
        <dbReference type="ARBA" id="ARBA00022723"/>
    </source>
</evidence>
<evidence type="ECO:0000259" key="5">
    <source>
        <dbReference type="SMART" id="SM00849"/>
    </source>
</evidence>
<reference evidence="6 7" key="1">
    <citation type="submission" date="2015-07" db="EMBL/GenBank/DDBJ databases">
        <title>Complete genome sequence of Mycobacterium goodii X7B, a facultative thermophilic biodesulfurizing bacterium.</title>
        <authorList>
            <person name="Yu B."/>
            <person name="Li F."/>
            <person name="Xu P."/>
        </authorList>
    </citation>
    <scope>NUCLEOTIDE SEQUENCE [LARGE SCALE GENOMIC DNA]</scope>
    <source>
        <strain evidence="6 7">X7B</strain>
    </source>
</reference>
<feature type="domain" description="Metallo-beta-lactamase" evidence="5">
    <location>
        <begin position="59"/>
        <end position="279"/>
    </location>
</feature>
<keyword evidence="2" id="KW-0479">Metal-binding</keyword>
<dbReference type="PANTHER" id="PTHR42978:SF6">
    <property type="entry name" value="QUORUM-QUENCHING LACTONASE YTNP-RELATED"/>
    <property type="match status" value="1"/>
</dbReference>
<accession>A0A0K0X3C9</accession>
<dbReference type="CDD" id="cd16277">
    <property type="entry name" value="metallo-hydrolase-like_MBL-fold"/>
    <property type="match status" value="1"/>
</dbReference>
<dbReference type="SMART" id="SM00849">
    <property type="entry name" value="Lactamase_B"/>
    <property type="match status" value="1"/>
</dbReference>
<sequence>MTFVLELGDVRIHQVTEVDRWTFPPTSLFPAVSDSMVRRASQILVDPLVDGDTADLVLAIHTYVVELGDHIVLIDAGNGNGKQRPNLLPHHMLETDYLRRLAAAGFTPDDIDIVIPTHLHPDHCGGATTEVEGVWVPTFAKATHLFSAADLTWLQSLSAAEGLDGIAADLAQTFADSVRPIVDTASWCTVTDGDVVAAHGDSSLVVRSLPGHTGGHLALELRTGHGGALFTGDAVHHPIQLIYPQLSQAGDADPELAQQSRQAFLQRCAAEQFYLLTAHFAVDAAVRVEHDQDGRPVVRDVLRDGATDV</sequence>
<dbReference type="EMBL" id="CP012150">
    <property type="protein sequence ID" value="AKS31935.1"/>
    <property type="molecule type" value="Genomic_DNA"/>
</dbReference>
<name>A0A0K0X3C9_MYCGD</name>
<dbReference type="PANTHER" id="PTHR42978">
    <property type="entry name" value="QUORUM-QUENCHING LACTONASE YTNP-RELATED-RELATED"/>
    <property type="match status" value="1"/>
</dbReference>
<comment type="similarity">
    <text evidence="1">Belongs to the metallo-beta-lactamase superfamily.</text>
</comment>
<dbReference type="STRING" id="134601.AFA91_08665"/>
<evidence type="ECO:0000256" key="1">
    <source>
        <dbReference type="ARBA" id="ARBA00007749"/>
    </source>
</evidence>
<dbReference type="PATRIC" id="fig|134601.6.peg.1794"/>
<dbReference type="Gene3D" id="3.60.15.10">
    <property type="entry name" value="Ribonuclease Z/Hydroxyacylglutathione hydrolase-like"/>
    <property type="match status" value="1"/>
</dbReference>
<dbReference type="InterPro" id="IPR036866">
    <property type="entry name" value="RibonucZ/Hydroxyglut_hydro"/>
</dbReference>
<evidence type="ECO:0000256" key="4">
    <source>
        <dbReference type="ARBA" id="ARBA00022833"/>
    </source>
</evidence>
<dbReference type="SUPFAM" id="SSF56281">
    <property type="entry name" value="Metallo-hydrolase/oxidoreductase"/>
    <property type="match status" value="1"/>
</dbReference>
<dbReference type="Proteomes" id="UP000062255">
    <property type="component" value="Chromosome"/>
</dbReference>
<protein>
    <submittedName>
        <fullName evidence="6">Beta-lactamase</fullName>
    </submittedName>
</protein>